<organism evidence="2">
    <name type="scientific">Caldilinea aerophila</name>
    <dbReference type="NCBI Taxonomy" id="133453"/>
    <lineage>
        <taxon>Bacteria</taxon>
        <taxon>Bacillati</taxon>
        <taxon>Chloroflexota</taxon>
        <taxon>Caldilineae</taxon>
        <taxon>Caldilineales</taxon>
        <taxon>Caldilineaceae</taxon>
        <taxon>Caldilinea</taxon>
    </lineage>
</organism>
<feature type="transmembrane region" description="Helical" evidence="1">
    <location>
        <begin position="90"/>
        <end position="110"/>
    </location>
</feature>
<reference evidence="2" key="1">
    <citation type="journal article" date="2020" name="mSystems">
        <title>Genome- and Community-Level Interaction Insights into Carbon Utilization and Element Cycling Functions of Hydrothermarchaeota in Hydrothermal Sediment.</title>
        <authorList>
            <person name="Zhou Z."/>
            <person name="Liu Y."/>
            <person name="Xu W."/>
            <person name="Pan J."/>
            <person name="Luo Z.H."/>
            <person name="Li M."/>
        </authorList>
    </citation>
    <scope>NUCLEOTIDE SEQUENCE [LARGE SCALE GENOMIC DNA]</scope>
    <source>
        <strain evidence="2">SpSt-289</strain>
    </source>
</reference>
<keyword evidence="1" id="KW-1133">Transmembrane helix</keyword>
<name>A0A7C1FIJ0_9CHLR</name>
<feature type="transmembrane region" description="Helical" evidence="1">
    <location>
        <begin position="23"/>
        <end position="46"/>
    </location>
</feature>
<comment type="caution">
    <text evidence="2">The sequence shown here is derived from an EMBL/GenBank/DDBJ whole genome shotgun (WGS) entry which is preliminary data.</text>
</comment>
<feature type="transmembrane region" description="Helical" evidence="1">
    <location>
        <begin position="66"/>
        <end position="83"/>
    </location>
</feature>
<proteinExistence type="predicted"/>
<keyword evidence="1" id="KW-0472">Membrane</keyword>
<evidence type="ECO:0000256" key="1">
    <source>
        <dbReference type="SAM" id="Phobius"/>
    </source>
</evidence>
<accession>A0A7C1FIJ0</accession>
<sequence>MSCPNHDEATPEGHMNLNQINRIFFGGVIGLLAGFSFYMAVLPFIAENFLPEMLDVLYAALRPATLWMVGIWAIAGALAAWWGGAKRGSLVFGVGGLLAGVLFGGMMALSAHSWSLLLASAAAGWLYGWGAGLLVGGGFGPAEDR</sequence>
<protein>
    <submittedName>
        <fullName evidence="2">Uncharacterized protein</fullName>
    </submittedName>
</protein>
<dbReference type="AlphaFoldDB" id="A0A7C1FIJ0"/>
<dbReference type="EMBL" id="DSMG01000198">
    <property type="protein sequence ID" value="HDX33697.1"/>
    <property type="molecule type" value="Genomic_DNA"/>
</dbReference>
<evidence type="ECO:0000313" key="2">
    <source>
        <dbReference type="EMBL" id="HDX33697.1"/>
    </source>
</evidence>
<gene>
    <name evidence="2" type="ORF">ENQ20_19785</name>
</gene>
<feature type="transmembrane region" description="Helical" evidence="1">
    <location>
        <begin position="116"/>
        <end position="139"/>
    </location>
</feature>
<keyword evidence="1" id="KW-0812">Transmembrane</keyword>